<dbReference type="AlphaFoldDB" id="A0A3A1R0B9"/>
<evidence type="ECO:0000259" key="1">
    <source>
        <dbReference type="Pfam" id="PF06094"/>
    </source>
</evidence>
<dbReference type="Gene3D" id="3.10.490.10">
    <property type="entry name" value="Gamma-glutamyl cyclotransferase-like"/>
    <property type="match status" value="1"/>
</dbReference>
<keyword evidence="3" id="KW-1185">Reference proteome</keyword>
<accession>A0A3A1R0B9</accession>
<evidence type="ECO:0000313" key="2">
    <source>
        <dbReference type="EMBL" id="RIW35049.1"/>
    </source>
</evidence>
<dbReference type="InterPro" id="IPR036568">
    <property type="entry name" value="GGCT-like_sf"/>
</dbReference>
<dbReference type="Pfam" id="PF06094">
    <property type="entry name" value="GGACT"/>
    <property type="match status" value="1"/>
</dbReference>
<protein>
    <submittedName>
        <fullName evidence="2">Gamma-glutamylcyclotransferase</fullName>
    </submittedName>
</protein>
<dbReference type="CDD" id="cd06661">
    <property type="entry name" value="GGCT_like"/>
    <property type="match status" value="1"/>
</dbReference>
<dbReference type="SUPFAM" id="SSF110857">
    <property type="entry name" value="Gamma-glutamyl cyclotransferase-like"/>
    <property type="match status" value="1"/>
</dbReference>
<reference evidence="2 3" key="1">
    <citation type="submission" date="2018-09" db="EMBL/GenBank/DDBJ databases">
        <title>Bacillus saliacetes sp. nov., isolated from Thai shrimp paste (Ka-pi).</title>
        <authorList>
            <person name="Daroonpunt R."/>
            <person name="Tanasupawat S."/>
            <person name="Yiamsombut S."/>
        </authorList>
    </citation>
    <scope>NUCLEOTIDE SEQUENCE [LARGE SCALE GENOMIC DNA]</scope>
    <source>
        <strain evidence="2 3">SKP7-4</strain>
    </source>
</reference>
<comment type="caution">
    <text evidence="2">The sequence shown here is derived from an EMBL/GenBank/DDBJ whole genome shotgun (WGS) entry which is preliminary data.</text>
</comment>
<feature type="domain" description="Gamma-glutamylcyclotransferase AIG2-like" evidence="1">
    <location>
        <begin position="3"/>
        <end position="119"/>
    </location>
</feature>
<dbReference type="EMBL" id="QXIR01000009">
    <property type="protein sequence ID" value="RIW35049.1"/>
    <property type="molecule type" value="Genomic_DNA"/>
</dbReference>
<dbReference type="Proteomes" id="UP000265801">
    <property type="component" value="Unassembled WGS sequence"/>
</dbReference>
<dbReference type="GO" id="GO:0016740">
    <property type="term" value="F:transferase activity"/>
    <property type="evidence" value="ECO:0007669"/>
    <property type="project" value="UniProtKB-KW"/>
</dbReference>
<dbReference type="RefSeq" id="WP_119546451.1">
    <property type="nucleotide sequence ID" value="NZ_QXIR01000009.1"/>
</dbReference>
<dbReference type="InterPro" id="IPR013024">
    <property type="entry name" value="GGCT-like"/>
</dbReference>
<dbReference type="OrthoDB" id="8538589at2"/>
<dbReference type="InterPro" id="IPR009288">
    <property type="entry name" value="AIG2-like_dom"/>
</dbReference>
<sequence>MKVFVYGTLRKNQKYHHYLNDCKLIAEHAWIKGELYDTGKGYPALKEGECRVLGEIYQINQAVLEQMDELEDYKENRNDNLYLRQAGVAQTDQGSVDVIYYTGFRPSLFKRPIASGDWVQHITEEH</sequence>
<evidence type="ECO:0000313" key="3">
    <source>
        <dbReference type="Proteomes" id="UP000265801"/>
    </source>
</evidence>
<gene>
    <name evidence="2" type="ORF">D3H55_08350</name>
</gene>
<keyword evidence="2" id="KW-0808">Transferase</keyword>
<organism evidence="2 3">
    <name type="scientific">Bacillus salacetis</name>
    <dbReference type="NCBI Taxonomy" id="2315464"/>
    <lineage>
        <taxon>Bacteria</taxon>
        <taxon>Bacillati</taxon>
        <taxon>Bacillota</taxon>
        <taxon>Bacilli</taxon>
        <taxon>Bacillales</taxon>
        <taxon>Bacillaceae</taxon>
        <taxon>Bacillus</taxon>
    </lineage>
</organism>
<proteinExistence type="predicted"/>
<name>A0A3A1R0B9_9BACI</name>